<keyword evidence="4" id="KW-1185">Reference proteome</keyword>
<dbReference type="Proteomes" id="UP000002296">
    <property type="component" value="Unassembled WGS sequence"/>
</dbReference>
<dbReference type="GeneID" id="3546403"/>
<accession>Q4DK93</accession>
<evidence type="ECO:0000256" key="2">
    <source>
        <dbReference type="SAM" id="Phobius"/>
    </source>
</evidence>
<evidence type="ECO:0000256" key="1">
    <source>
        <dbReference type="SAM" id="MobiDB-lite"/>
    </source>
</evidence>
<feature type="region of interest" description="Disordered" evidence="1">
    <location>
        <begin position="335"/>
        <end position="354"/>
    </location>
</feature>
<dbReference type="AlphaFoldDB" id="Q4DK93"/>
<dbReference type="InParanoid" id="Q4DK93"/>
<name>Q4DK93_TRYCC</name>
<protein>
    <recommendedName>
        <fullName evidence="5">BCNT-C domain-containing protein</fullName>
    </recommendedName>
</protein>
<dbReference type="OMA" id="WLYTLTN"/>
<dbReference type="KEGG" id="tcr:509611.130"/>
<dbReference type="PaxDb" id="353153-Q4DK93"/>
<keyword evidence="2" id="KW-0472">Membrane</keyword>
<feature type="compositionally biased region" description="Low complexity" evidence="1">
    <location>
        <begin position="64"/>
        <end position="95"/>
    </location>
</feature>
<evidence type="ECO:0000313" key="3">
    <source>
        <dbReference type="EMBL" id="EAN92950.1"/>
    </source>
</evidence>
<dbReference type="RefSeq" id="XP_814801.1">
    <property type="nucleotide sequence ID" value="XM_809708.1"/>
</dbReference>
<keyword evidence="2" id="KW-0812">Transmembrane</keyword>
<comment type="caution">
    <text evidence="3">The sequence shown here is derived from an EMBL/GenBank/DDBJ whole genome shotgun (WGS) entry which is preliminary data.</text>
</comment>
<dbReference type="SMR" id="Q4DK93"/>
<evidence type="ECO:0000313" key="4">
    <source>
        <dbReference type="Proteomes" id="UP000002296"/>
    </source>
</evidence>
<keyword evidence="2" id="KW-1133">Transmembrane helix</keyword>
<organism evidence="3 4">
    <name type="scientific">Trypanosoma cruzi (strain CL Brener)</name>
    <dbReference type="NCBI Taxonomy" id="353153"/>
    <lineage>
        <taxon>Eukaryota</taxon>
        <taxon>Discoba</taxon>
        <taxon>Euglenozoa</taxon>
        <taxon>Kinetoplastea</taxon>
        <taxon>Metakinetoplastina</taxon>
        <taxon>Trypanosomatida</taxon>
        <taxon>Trypanosomatidae</taxon>
        <taxon>Trypanosoma</taxon>
        <taxon>Schizotrypanum</taxon>
    </lineage>
</organism>
<sequence>MWQKQQQQQKCVECDFFFFFFCDARDFFFSLLFIFILQLRSRFKEKEGMAHLRSLSISHDDENNNSSSGSSGESEELSSGRGELSSSSCSLTSDSSHVRGNPGKGCCDALAKERMERQQRLRRLLSQRNLGHAVALDDGKHVEPFISRKGALDADDSVILSIFSNSLLFSRLLAVLNSSQNPAHLQNFDEVLSAASPHFYRSFKAPLEDSTRQPARVGALTRRECAALERSGIVVRRRKRDRPASKVGSTFFAGKVRRGRAADNGQMTHGSSATSGIIANSLRNWEQHLTEELKAEGVTIETFRQQRHGNSYLEERRFLQESQWADYQRELRLEEKRKEQEAKRAIRRGEENKN</sequence>
<feature type="transmembrane region" description="Helical" evidence="2">
    <location>
        <begin position="16"/>
        <end position="37"/>
    </location>
</feature>
<reference evidence="3 4" key="1">
    <citation type="journal article" date="2005" name="Science">
        <title>The genome sequence of Trypanosoma cruzi, etiologic agent of Chagas disease.</title>
        <authorList>
            <person name="El-Sayed N.M."/>
            <person name="Myler P.J."/>
            <person name="Bartholomeu D.C."/>
            <person name="Nilsson D."/>
            <person name="Aggarwal G."/>
            <person name="Tran A.N."/>
            <person name="Ghedin E."/>
            <person name="Worthey E.A."/>
            <person name="Delcher A.L."/>
            <person name="Blandin G."/>
            <person name="Westenberger S.J."/>
            <person name="Caler E."/>
            <person name="Cerqueira G.C."/>
            <person name="Branche C."/>
            <person name="Haas B."/>
            <person name="Anupama A."/>
            <person name="Arner E."/>
            <person name="Aslund L."/>
            <person name="Attipoe P."/>
            <person name="Bontempi E."/>
            <person name="Bringaud F."/>
            <person name="Burton P."/>
            <person name="Cadag E."/>
            <person name="Campbell D.A."/>
            <person name="Carrington M."/>
            <person name="Crabtree J."/>
            <person name="Darban H."/>
            <person name="da Silveira J.F."/>
            <person name="de Jong P."/>
            <person name="Edwards K."/>
            <person name="Englund P.T."/>
            <person name="Fazelina G."/>
            <person name="Feldblyum T."/>
            <person name="Ferella M."/>
            <person name="Frasch A.C."/>
            <person name="Gull K."/>
            <person name="Horn D."/>
            <person name="Hou L."/>
            <person name="Huang Y."/>
            <person name="Kindlund E."/>
            <person name="Klingbeil M."/>
            <person name="Kluge S."/>
            <person name="Koo H."/>
            <person name="Lacerda D."/>
            <person name="Levin M.J."/>
            <person name="Lorenzi H."/>
            <person name="Louie T."/>
            <person name="Machado C.R."/>
            <person name="McCulloch R."/>
            <person name="McKenna A."/>
            <person name="Mizuno Y."/>
            <person name="Mottram J.C."/>
            <person name="Nelson S."/>
            <person name="Ochaya S."/>
            <person name="Osoegawa K."/>
            <person name="Pai G."/>
            <person name="Parsons M."/>
            <person name="Pentony M."/>
            <person name="Pettersson U."/>
            <person name="Pop M."/>
            <person name="Ramirez J.L."/>
            <person name="Rinta J."/>
            <person name="Robertson L."/>
            <person name="Salzberg S.L."/>
            <person name="Sanchez D.O."/>
            <person name="Seyler A."/>
            <person name="Sharma R."/>
            <person name="Shetty J."/>
            <person name="Simpson A.J."/>
            <person name="Sisk E."/>
            <person name="Tammi M.T."/>
            <person name="Tarleton R."/>
            <person name="Teixeira S."/>
            <person name="Van Aken S."/>
            <person name="Vogt C."/>
            <person name="Ward P.N."/>
            <person name="Wickstead B."/>
            <person name="Wortman J."/>
            <person name="White O."/>
            <person name="Fraser C.M."/>
            <person name="Stuart K.D."/>
            <person name="Andersson B."/>
        </authorList>
    </citation>
    <scope>NUCLEOTIDE SEQUENCE [LARGE SCALE GENOMIC DNA]</scope>
    <source>
        <strain evidence="3 4">CL Brener</strain>
    </source>
</reference>
<dbReference type="eggNOG" id="ENOG502S60Y">
    <property type="taxonomic scope" value="Eukaryota"/>
</dbReference>
<feature type="region of interest" description="Disordered" evidence="1">
    <location>
        <begin position="58"/>
        <end position="101"/>
    </location>
</feature>
<proteinExistence type="predicted"/>
<dbReference type="EMBL" id="AAHK01000392">
    <property type="protein sequence ID" value="EAN92950.1"/>
    <property type="molecule type" value="Genomic_DNA"/>
</dbReference>
<evidence type="ECO:0008006" key="5">
    <source>
        <dbReference type="Google" id="ProtNLM"/>
    </source>
</evidence>
<gene>
    <name evidence="3" type="ORF">Tc00.1047053509611.130</name>
</gene>